<reference evidence="10" key="1">
    <citation type="journal article" date="2021" name="mSystems">
        <title>Bacteria and Archaea Synergistically Convert Glycine Betaine to Biogenic Methane in the Formosa Cold Seep of the South China Sea.</title>
        <authorList>
            <person name="Li L."/>
            <person name="Zhang W."/>
            <person name="Zhang S."/>
            <person name="Song L."/>
            <person name="Sun Q."/>
            <person name="Zhang H."/>
            <person name="Xiang H."/>
            <person name="Dong X."/>
        </authorList>
    </citation>
    <scope>NUCLEOTIDE SEQUENCE</scope>
    <source>
        <strain evidence="10">ZWT</strain>
    </source>
</reference>
<comment type="caution">
    <text evidence="10">The sequence shown here is derived from an EMBL/GenBank/DDBJ whole genome shotgun (WGS) entry which is preliminary data.</text>
</comment>
<gene>
    <name evidence="10" type="ORF">KDK92_01605</name>
</gene>
<dbReference type="GO" id="GO:0005737">
    <property type="term" value="C:cytoplasm"/>
    <property type="evidence" value="ECO:0007669"/>
    <property type="project" value="TreeGrafter"/>
</dbReference>
<comment type="pathway">
    <text evidence="1 8">Amino-acid biosynthesis; L-histidine biosynthesis; L-histidine from 5-phospho-alpha-D-ribose 1-diphosphate: step 8/9.</text>
</comment>
<dbReference type="NCBIfam" id="TIGR01856">
    <property type="entry name" value="hisJ_fam"/>
    <property type="match status" value="1"/>
</dbReference>
<proteinExistence type="inferred from homology"/>
<dbReference type="Pfam" id="PF02811">
    <property type="entry name" value="PHP"/>
    <property type="match status" value="1"/>
</dbReference>
<evidence type="ECO:0000313" key="10">
    <source>
        <dbReference type="EMBL" id="MCM1988420.1"/>
    </source>
</evidence>
<dbReference type="Gene3D" id="3.20.20.140">
    <property type="entry name" value="Metal-dependent hydrolases"/>
    <property type="match status" value="1"/>
</dbReference>
<comment type="similarity">
    <text evidence="2 8">Belongs to the PHP hydrolase family. HisK subfamily.</text>
</comment>
<evidence type="ECO:0000313" key="11">
    <source>
        <dbReference type="Proteomes" id="UP001056429"/>
    </source>
</evidence>
<sequence>MKKIDHHIHTDNSFDSVEKLKKMCEKAVDEGIEIIGFGEHFSTIERLPTYGHMRFGKYNQEIEYCRSKFKGELEILKGLEICSPQYNIDSILKIVKDEKIDFIIGSVHDIDGPKLRKYIDGKCNKEAYEGYFKKVLQASEKGEYDILGHIDLLKRYAFEQLGNYEFNDFEGIISEILKNVIKRDKAIEVNTSGLGSGAKELFPSIEVLKLYKELGGKLITIGSDAHSAEKLGNNHTIAVEVLRDLGYKEYYYYKQRKPHRVSIE</sequence>
<dbReference type="SUPFAM" id="SSF89550">
    <property type="entry name" value="PHP domain-like"/>
    <property type="match status" value="1"/>
</dbReference>
<evidence type="ECO:0000256" key="8">
    <source>
        <dbReference type="RuleBase" id="RU366003"/>
    </source>
</evidence>
<evidence type="ECO:0000259" key="9">
    <source>
        <dbReference type="Pfam" id="PF02811"/>
    </source>
</evidence>
<evidence type="ECO:0000256" key="6">
    <source>
        <dbReference type="ARBA" id="ARBA00023102"/>
    </source>
</evidence>
<protein>
    <recommendedName>
        <fullName evidence="3 8">Histidinol-phosphatase</fullName>
        <shortName evidence="8">HolPase</shortName>
        <ecNumber evidence="3 8">3.1.3.15</ecNumber>
    </recommendedName>
</protein>
<name>A0A9J6NWJ7_9CLOT</name>
<dbReference type="EC" id="3.1.3.15" evidence="3 8"/>
<dbReference type="Proteomes" id="UP001056429">
    <property type="component" value="Unassembled WGS sequence"/>
</dbReference>
<keyword evidence="5 8" id="KW-0378">Hydrolase</keyword>
<keyword evidence="4 8" id="KW-0028">Amino-acid biosynthesis</keyword>
<evidence type="ECO:0000256" key="3">
    <source>
        <dbReference type="ARBA" id="ARBA00013085"/>
    </source>
</evidence>
<accession>A0A9J6NWJ7</accession>
<dbReference type="PANTHER" id="PTHR21039:SF0">
    <property type="entry name" value="HISTIDINOL-PHOSPHATASE"/>
    <property type="match status" value="1"/>
</dbReference>
<evidence type="ECO:0000256" key="2">
    <source>
        <dbReference type="ARBA" id="ARBA00009152"/>
    </source>
</evidence>
<organism evidence="10 11">
    <name type="scientific">Oceanirhabdus seepicola</name>
    <dbReference type="NCBI Taxonomy" id="2828781"/>
    <lineage>
        <taxon>Bacteria</taxon>
        <taxon>Bacillati</taxon>
        <taxon>Bacillota</taxon>
        <taxon>Clostridia</taxon>
        <taxon>Eubacteriales</taxon>
        <taxon>Clostridiaceae</taxon>
        <taxon>Oceanirhabdus</taxon>
    </lineage>
</organism>
<dbReference type="InterPro" id="IPR004013">
    <property type="entry name" value="PHP_dom"/>
</dbReference>
<dbReference type="RefSeq" id="WP_250857289.1">
    <property type="nucleotide sequence ID" value="NZ_JAGSOJ010000001.1"/>
</dbReference>
<reference evidence="10" key="2">
    <citation type="submission" date="2021-04" db="EMBL/GenBank/DDBJ databases">
        <authorList>
            <person name="Dong X."/>
        </authorList>
    </citation>
    <scope>NUCLEOTIDE SEQUENCE</scope>
    <source>
        <strain evidence="10">ZWT</strain>
    </source>
</reference>
<evidence type="ECO:0000256" key="7">
    <source>
        <dbReference type="ARBA" id="ARBA00049158"/>
    </source>
</evidence>
<dbReference type="InterPro" id="IPR010140">
    <property type="entry name" value="Histidinol_P_phosphatase_HisJ"/>
</dbReference>
<dbReference type="GO" id="GO:0000105">
    <property type="term" value="P:L-histidine biosynthetic process"/>
    <property type="evidence" value="ECO:0007669"/>
    <property type="project" value="UniProtKB-UniRule"/>
</dbReference>
<feature type="domain" description="PHP" evidence="9">
    <location>
        <begin position="5"/>
        <end position="192"/>
    </location>
</feature>
<dbReference type="PANTHER" id="PTHR21039">
    <property type="entry name" value="HISTIDINOL PHOSPHATASE-RELATED"/>
    <property type="match status" value="1"/>
</dbReference>
<dbReference type="EMBL" id="JAGSOJ010000001">
    <property type="protein sequence ID" value="MCM1988420.1"/>
    <property type="molecule type" value="Genomic_DNA"/>
</dbReference>
<keyword evidence="6 8" id="KW-0368">Histidine biosynthesis</keyword>
<evidence type="ECO:0000256" key="5">
    <source>
        <dbReference type="ARBA" id="ARBA00022801"/>
    </source>
</evidence>
<dbReference type="InterPro" id="IPR016195">
    <property type="entry name" value="Pol/histidinol_Pase-like"/>
</dbReference>
<evidence type="ECO:0000256" key="1">
    <source>
        <dbReference type="ARBA" id="ARBA00004970"/>
    </source>
</evidence>
<dbReference type="GO" id="GO:0004401">
    <property type="term" value="F:histidinol-phosphatase activity"/>
    <property type="evidence" value="ECO:0007669"/>
    <property type="project" value="UniProtKB-UniRule"/>
</dbReference>
<evidence type="ECO:0000256" key="4">
    <source>
        <dbReference type="ARBA" id="ARBA00022605"/>
    </source>
</evidence>
<keyword evidence="11" id="KW-1185">Reference proteome</keyword>
<comment type="catalytic activity">
    <reaction evidence="7 8">
        <text>L-histidinol phosphate + H2O = L-histidinol + phosphate</text>
        <dbReference type="Rhea" id="RHEA:14465"/>
        <dbReference type="ChEBI" id="CHEBI:15377"/>
        <dbReference type="ChEBI" id="CHEBI:43474"/>
        <dbReference type="ChEBI" id="CHEBI:57699"/>
        <dbReference type="ChEBI" id="CHEBI:57980"/>
        <dbReference type="EC" id="3.1.3.15"/>
    </reaction>
</comment>
<dbReference type="AlphaFoldDB" id="A0A9J6NWJ7"/>